<protein>
    <submittedName>
        <fullName evidence="1">Uncharacterized protein</fullName>
    </submittedName>
</protein>
<comment type="caution">
    <text evidence="1">The sequence shown here is derived from an EMBL/GenBank/DDBJ whole genome shotgun (WGS) entry which is preliminary data.</text>
</comment>
<accession>A0ACC2RXA0</accession>
<keyword evidence="2" id="KW-1185">Reference proteome</keyword>
<sequence length="282" mass="31670">MKFCTLLAFIASGIALPTEDATSYNDPIKSMESLANKHYDENIAAFDKSLTYEEIVEVTKKLLQSRKDEFTGSDKLYTGNENKKYLVYLNNYYAQSQGMYIRSNAKRALQNANVTGYSSDAVKIGKKEAINSLNEGIREYMKLIKDFCIKESSEENCLDTVWEGHDEDIPLDDDSIVKSDPEATTRDDLPETNDGIKNPNTEDIARNVFPGNDGTNRSPPADTVENGAETKEETHSGVQGDAKDNANEKEQGQKDEDNDDDYEKEVEEVEDGERFTDLLKSH</sequence>
<reference evidence="1" key="1">
    <citation type="submission" date="2022-04" db="EMBL/GenBank/DDBJ databases">
        <title>Genome of the entomopathogenic fungus Entomophthora muscae.</title>
        <authorList>
            <person name="Elya C."/>
            <person name="Lovett B.R."/>
            <person name="Lee E."/>
            <person name="Macias A.M."/>
            <person name="Hajek A.E."/>
            <person name="De Bivort B.L."/>
            <person name="Kasson M.T."/>
            <person name="De Fine Licht H.H."/>
            <person name="Stajich J.E."/>
        </authorList>
    </citation>
    <scope>NUCLEOTIDE SEQUENCE</scope>
    <source>
        <strain evidence="1">Berkeley</strain>
    </source>
</reference>
<organism evidence="1 2">
    <name type="scientific">Entomophthora muscae</name>
    <dbReference type="NCBI Taxonomy" id="34485"/>
    <lineage>
        <taxon>Eukaryota</taxon>
        <taxon>Fungi</taxon>
        <taxon>Fungi incertae sedis</taxon>
        <taxon>Zoopagomycota</taxon>
        <taxon>Entomophthoromycotina</taxon>
        <taxon>Entomophthoromycetes</taxon>
        <taxon>Entomophthorales</taxon>
        <taxon>Entomophthoraceae</taxon>
        <taxon>Entomophthora</taxon>
    </lineage>
</organism>
<dbReference type="EMBL" id="QTSX02006431">
    <property type="protein sequence ID" value="KAJ9054651.1"/>
    <property type="molecule type" value="Genomic_DNA"/>
</dbReference>
<gene>
    <name evidence="1" type="ORF">DSO57_1011882</name>
</gene>
<proteinExistence type="predicted"/>
<dbReference type="Proteomes" id="UP001165960">
    <property type="component" value="Unassembled WGS sequence"/>
</dbReference>
<evidence type="ECO:0000313" key="1">
    <source>
        <dbReference type="EMBL" id="KAJ9054651.1"/>
    </source>
</evidence>
<evidence type="ECO:0000313" key="2">
    <source>
        <dbReference type="Proteomes" id="UP001165960"/>
    </source>
</evidence>
<name>A0ACC2RXA0_9FUNG</name>